<organism evidence="5 6">
    <name type="scientific">Fonsecaea pedrosoi CBS 271.37</name>
    <dbReference type="NCBI Taxonomy" id="1442368"/>
    <lineage>
        <taxon>Eukaryota</taxon>
        <taxon>Fungi</taxon>
        <taxon>Dikarya</taxon>
        <taxon>Ascomycota</taxon>
        <taxon>Pezizomycotina</taxon>
        <taxon>Eurotiomycetes</taxon>
        <taxon>Chaetothyriomycetidae</taxon>
        <taxon>Chaetothyriales</taxon>
        <taxon>Herpotrichiellaceae</taxon>
        <taxon>Fonsecaea</taxon>
    </lineage>
</organism>
<dbReference type="SUPFAM" id="SSF53474">
    <property type="entry name" value="alpha/beta-Hydrolases"/>
    <property type="match status" value="1"/>
</dbReference>
<dbReference type="AlphaFoldDB" id="A0A0D2HEV9"/>
<dbReference type="GO" id="GO:0016788">
    <property type="term" value="F:hydrolase activity, acting on ester bonds"/>
    <property type="evidence" value="ECO:0007669"/>
    <property type="project" value="UniProtKB-ARBA"/>
</dbReference>
<feature type="domain" description="DUF4387" evidence="4">
    <location>
        <begin position="737"/>
        <end position="832"/>
    </location>
</feature>
<evidence type="ECO:0000256" key="2">
    <source>
        <dbReference type="ARBA" id="ARBA00038115"/>
    </source>
</evidence>
<dbReference type="InterPro" id="IPR000073">
    <property type="entry name" value="AB_hydrolase_1"/>
</dbReference>
<dbReference type="Pfam" id="PF14330">
    <property type="entry name" value="DUF4387"/>
    <property type="match status" value="1"/>
</dbReference>
<dbReference type="RefSeq" id="XP_013286777.1">
    <property type="nucleotide sequence ID" value="XM_013431323.1"/>
</dbReference>
<evidence type="ECO:0008006" key="7">
    <source>
        <dbReference type="Google" id="ProtNLM"/>
    </source>
</evidence>
<evidence type="ECO:0000259" key="4">
    <source>
        <dbReference type="Pfam" id="PF14330"/>
    </source>
</evidence>
<dbReference type="PANTHER" id="PTHR22946:SF9">
    <property type="entry name" value="POLYKETIDE TRANSFERASE AF380"/>
    <property type="match status" value="1"/>
</dbReference>
<dbReference type="Gene3D" id="3.40.50.1820">
    <property type="entry name" value="alpha/beta hydrolase"/>
    <property type="match status" value="1"/>
</dbReference>
<accession>A0A0D2HEV9</accession>
<keyword evidence="1" id="KW-0378">Hydrolase</keyword>
<evidence type="ECO:0000313" key="5">
    <source>
        <dbReference type="EMBL" id="KIW82969.1"/>
    </source>
</evidence>
<dbReference type="VEuPathDB" id="FungiDB:Z517_02212"/>
<evidence type="ECO:0000256" key="1">
    <source>
        <dbReference type="ARBA" id="ARBA00022801"/>
    </source>
</evidence>
<dbReference type="Pfam" id="PF00561">
    <property type="entry name" value="Abhydrolase_1"/>
    <property type="match status" value="1"/>
</dbReference>
<dbReference type="InterPro" id="IPR029058">
    <property type="entry name" value="AB_hydrolase_fold"/>
</dbReference>
<reference evidence="5 6" key="1">
    <citation type="submission" date="2015-01" db="EMBL/GenBank/DDBJ databases">
        <title>The Genome Sequence of Fonsecaea pedrosoi CBS 271.37.</title>
        <authorList>
            <consortium name="The Broad Institute Genomics Platform"/>
            <person name="Cuomo C."/>
            <person name="de Hoog S."/>
            <person name="Gorbushina A."/>
            <person name="Stielow B."/>
            <person name="Teixiera M."/>
            <person name="Abouelleil A."/>
            <person name="Chapman S.B."/>
            <person name="Priest M."/>
            <person name="Young S.K."/>
            <person name="Wortman J."/>
            <person name="Nusbaum C."/>
            <person name="Birren B."/>
        </authorList>
    </citation>
    <scope>NUCLEOTIDE SEQUENCE [LARGE SCALE GENOMIC DNA]</scope>
    <source>
        <strain evidence="5 6">CBS 271.37</strain>
    </source>
</reference>
<dbReference type="HOGENOM" id="CLU_339483_0_0_1"/>
<dbReference type="Gene3D" id="1.10.10.800">
    <property type="match status" value="1"/>
</dbReference>
<feature type="domain" description="AB hydrolase-1" evidence="3">
    <location>
        <begin position="34"/>
        <end position="142"/>
    </location>
</feature>
<gene>
    <name evidence="5" type="ORF">Z517_02212</name>
</gene>
<sequence>MAISSDVSFITTDGVTLRGNLVTPDDVAGKLCCVILTHGFTCVKEMGLIDIATHLSSALPLACLVYDHRGFGASDTAPAYVRGEIIPSQQVLDLRDAITFASTLSVVDPDRIALWGYSYAGGHSIQVAASDQRVKCLIVHAPCIDGVETVHRVIPAHNLATLRRLFAADRINRIKGEPPGTIPVVTPDEGGTAALASQDSFAFFHRFDPTVDHDSSWVNKVTLRSLEEMFGYVAPLSSLSHVTPTPILMGVALKDTNGEPDMTLRHYSMMHEPKELCLVDSNHYGFVSPGNTRDILQKKEDRDDVGLSKNVGIGRWLILRGPEGSRTRNIFGTPQKLRLVFWRMVLQVLFDLHPILEACGAHGIKVLVSSDGGAGTNSQVDFMVGGIREIADPASWGFRIATITFDAQHRGTILSQISAGKTRPCGPVPELKPEDVDDAACIVAQMGAEPFLEVLRDPSIDIIMAGRSLRPGSLCGVLHPQWRPAIRGLAHGFVLTPTNPNARCTPLTVAAHTMYEKTRPDRLPGPGRVLYLDSATYLQEPDGRSVVVQGAEFRPTRQQYEVKLEGARKVGFRSIFIGGIRDPFLNDCIDDFLGGPQLFFHLYGKNAVMGPLEMSTQTPHEIGVLREAVAQTPKAASALAEYSRTLVLHGAYKGQLATAGNLASPLTPLESDVGPVFEFSLYHLMEVDDPKALFPIHVFSVGTMTTTTGERSDQAVVVIKKETPALTSIAEPGPRAIRDLAAVVRSKNSGPFEITLDILFANDSDFERARKSNVLTAETVQELYRLKPADDIITLMFFEPALGRKCTFKRPWPQGSIGERDTFGTQLHAPLFSDVIP</sequence>
<comment type="similarity">
    <text evidence="2">Belongs to the AB hydrolase superfamily. FUS2 hydrolase family.</text>
</comment>
<dbReference type="Proteomes" id="UP000053029">
    <property type="component" value="Unassembled WGS sequence"/>
</dbReference>
<protein>
    <recommendedName>
        <fullName evidence="7">AB hydrolase-1 domain-containing protein</fullName>
    </recommendedName>
</protein>
<dbReference type="PANTHER" id="PTHR22946">
    <property type="entry name" value="DIENELACTONE HYDROLASE DOMAIN-CONTAINING PROTEIN-RELATED"/>
    <property type="match status" value="1"/>
</dbReference>
<dbReference type="GeneID" id="25301702"/>
<dbReference type="InterPro" id="IPR050261">
    <property type="entry name" value="FrsA_esterase"/>
</dbReference>
<evidence type="ECO:0000313" key="6">
    <source>
        <dbReference type="Proteomes" id="UP000053029"/>
    </source>
</evidence>
<keyword evidence="6" id="KW-1185">Reference proteome</keyword>
<proteinExistence type="inferred from homology"/>
<dbReference type="EMBL" id="KN846970">
    <property type="protein sequence ID" value="KIW82969.1"/>
    <property type="molecule type" value="Genomic_DNA"/>
</dbReference>
<dbReference type="InterPro" id="IPR025496">
    <property type="entry name" value="DUF4387"/>
</dbReference>
<dbReference type="STRING" id="1442368.A0A0D2HEV9"/>
<name>A0A0D2HEV9_9EURO</name>
<evidence type="ECO:0000259" key="3">
    <source>
        <dbReference type="Pfam" id="PF00561"/>
    </source>
</evidence>